<dbReference type="STRING" id="745366.GA0070213_106183"/>
<keyword evidence="3" id="KW-1185">Reference proteome</keyword>
<dbReference type="RefSeq" id="WP_091062787.1">
    <property type="nucleotide sequence ID" value="NZ_FMDM01000006.1"/>
</dbReference>
<dbReference type="EMBL" id="FMDM01000006">
    <property type="protein sequence ID" value="SCG59320.1"/>
    <property type="molecule type" value="Genomic_DNA"/>
</dbReference>
<dbReference type="Pfam" id="PF12867">
    <property type="entry name" value="DinB_2"/>
    <property type="match status" value="1"/>
</dbReference>
<dbReference type="InterPro" id="IPR001646">
    <property type="entry name" value="5peptide_repeat"/>
</dbReference>
<dbReference type="InterPro" id="IPR024775">
    <property type="entry name" value="DinB-like"/>
</dbReference>
<dbReference type="Pfam" id="PF00805">
    <property type="entry name" value="Pentapeptide"/>
    <property type="match status" value="1"/>
</dbReference>
<dbReference type="OrthoDB" id="3542438at2"/>
<dbReference type="Gene3D" id="2.160.20.80">
    <property type="entry name" value="E3 ubiquitin-protein ligase SopA"/>
    <property type="match status" value="1"/>
</dbReference>
<evidence type="ECO:0000313" key="3">
    <source>
        <dbReference type="Proteomes" id="UP000199360"/>
    </source>
</evidence>
<dbReference type="SUPFAM" id="SSF109854">
    <property type="entry name" value="DinB/YfiT-like putative metalloenzymes"/>
    <property type="match status" value="1"/>
</dbReference>
<name>A0A1C5ILV8_9ACTN</name>
<gene>
    <name evidence="2" type="ORF">GA0070213_106183</name>
</gene>
<dbReference type="AlphaFoldDB" id="A0A1C5ILV8"/>
<dbReference type="SUPFAM" id="SSF141571">
    <property type="entry name" value="Pentapeptide repeat-like"/>
    <property type="match status" value="1"/>
</dbReference>
<dbReference type="Gene3D" id="1.20.120.450">
    <property type="entry name" value="dinb family like domain"/>
    <property type="match status" value="1"/>
</dbReference>
<proteinExistence type="predicted"/>
<reference evidence="3" key="1">
    <citation type="submission" date="2016-06" db="EMBL/GenBank/DDBJ databases">
        <authorList>
            <person name="Varghese N."/>
            <person name="Submissions Spin"/>
        </authorList>
    </citation>
    <scope>NUCLEOTIDE SEQUENCE [LARGE SCALE GENOMIC DNA]</scope>
    <source>
        <strain evidence="3">DSM 45647</strain>
    </source>
</reference>
<accession>A0A1C5ILV8</accession>
<organism evidence="2 3">
    <name type="scientific">Micromonospora humi</name>
    <dbReference type="NCBI Taxonomy" id="745366"/>
    <lineage>
        <taxon>Bacteria</taxon>
        <taxon>Bacillati</taxon>
        <taxon>Actinomycetota</taxon>
        <taxon>Actinomycetes</taxon>
        <taxon>Micromonosporales</taxon>
        <taxon>Micromonosporaceae</taxon>
        <taxon>Micromonospora</taxon>
    </lineage>
</organism>
<dbReference type="Proteomes" id="UP000199360">
    <property type="component" value="Unassembled WGS sequence"/>
</dbReference>
<sequence length="262" mass="29208">MADFTGDNLSGARFARVNLADAEFRAVDLSGARFRGVDLSGVVMRGVELVDVRIDGEIQNLVVNGVDVAPLVNAELDRRDPVRARMRPADPDGFREAWGIVERLWDGTVERARGLDPGLLHESVDGEWSFIQTLRHLVFATDAWVRRAILGDPSPWDPLDLPWDEMPSAPGIPRDREARPSLEEVLALRRERMATVRTVVDGLTDASLAGHTEPVEGTGWPPPESFPVRECLLIVLNEEWHHRQFAERDLDALRTGATRKAT</sequence>
<evidence type="ECO:0000313" key="2">
    <source>
        <dbReference type="EMBL" id="SCG59320.1"/>
    </source>
</evidence>
<dbReference type="InterPro" id="IPR034660">
    <property type="entry name" value="DinB/YfiT-like"/>
</dbReference>
<evidence type="ECO:0000259" key="1">
    <source>
        <dbReference type="Pfam" id="PF12867"/>
    </source>
</evidence>
<feature type="domain" description="DinB-like" evidence="1">
    <location>
        <begin position="102"/>
        <end position="245"/>
    </location>
</feature>
<protein>
    <submittedName>
        <fullName evidence="2">Pentapeptide repeat-containing protein</fullName>
    </submittedName>
</protein>